<dbReference type="RefSeq" id="YP_009345736.1">
    <property type="nucleotide sequence ID" value="NC_033780.2"/>
</dbReference>
<dbReference type="Pfam" id="PF04512">
    <property type="entry name" value="Baculo_PEP_N"/>
    <property type="match status" value="1"/>
</dbReference>
<dbReference type="InterPro" id="IPR007600">
    <property type="entry name" value="Baculo_PEP_N"/>
</dbReference>
<reference evidence="3 4" key="1">
    <citation type="journal article" date="2017" name="PLoS ONE">
        <title>The Complete Genome Sequence of a Second Distinct Betabaculovirus from the True Armyworm, Mythimna unipuncta.</title>
        <authorList>
            <person name="Harrison R.L."/>
            <person name="Rowley D.L."/>
            <person name="Mowery J."/>
            <person name="Bauchan G.R."/>
            <person name="Theilmann D.A."/>
            <person name="Rohrmann G.F."/>
            <person name="Erlandson M.A."/>
        </authorList>
    </citation>
    <scope>NUCLEOTIDE SEQUENCE [LARGE SCALE GENOMIC DNA]</scope>
    <source>
        <strain evidence="3">MyunGV#8</strain>
    </source>
</reference>
<feature type="domain" description="Baculovirus polyhedron envelope protein PEP N-terminal" evidence="2">
    <location>
        <begin position="16"/>
        <end position="91"/>
    </location>
</feature>
<keyword evidence="4" id="KW-1185">Reference proteome</keyword>
<organism evidence="3 4">
    <name type="scientific">Betabaculovirus altermyunipunctae</name>
    <dbReference type="NCBI Taxonomy" id="3051996"/>
    <lineage>
        <taxon>Viruses</taxon>
        <taxon>Viruses incertae sedis</taxon>
        <taxon>Naldaviricetes</taxon>
        <taxon>Lefavirales</taxon>
        <taxon>Baculoviridae</taxon>
        <taxon>Betabaculovirus</taxon>
    </lineage>
</organism>
<dbReference type="EMBL" id="KX855660">
    <property type="protein sequence ID" value="AQQ80285.1"/>
    <property type="molecule type" value="Genomic_DNA"/>
</dbReference>
<dbReference type="GO" id="GO:0005198">
    <property type="term" value="F:structural molecule activity"/>
    <property type="evidence" value="ECO:0007669"/>
    <property type="project" value="InterPro"/>
</dbReference>
<evidence type="ECO:0000259" key="2">
    <source>
        <dbReference type="Pfam" id="PF04512"/>
    </source>
</evidence>
<evidence type="ECO:0000313" key="4">
    <source>
        <dbReference type="Proteomes" id="UP000203651"/>
    </source>
</evidence>
<name>A0A1S5YE52_9BBAC</name>
<feature type="region of interest" description="Disordered" evidence="1">
    <location>
        <begin position="128"/>
        <end position="166"/>
    </location>
</feature>
<proteinExistence type="predicted"/>
<dbReference type="GO" id="GO:0019028">
    <property type="term" value="C:viral capsid"/>
    <property type="evidence" value="ECO:0007669"/>
    <property type="project" value="InterPro"/>
</dbReference>
<feature type="compositionally biased region" description="Basic residues" evidence="1">
    <location>
        <begin position="155"/>
        <end position="165"/>
    </location>
</feature>
<feature type="compositionally biased region" description="Basic residues" evidence="1">
    <location>
        <begin position="128"/>
        <end position="147"/>
    </location>
</feature>
<dbReference type="Proteomes" id="UP000203651">
    <property type="component" value="Segment"/>
</dbReference>
<dbReference type="GO" id="GO:0019031">
    <property type="term" value="C:viral envelope"/>
    <property type="evidence" value="ECO:0007669"/>
    <property type="project" value="InterPro"/>
</dbReference>
<sequence>MATIPAESRAYIKPFEGTDIICLLLDCVEWFDIDGVCSVLCLSACQALKQLPRCLKAVWKDLEPEVNSDKHFIASLGVRLLIAKTKECEVVPPPCIPPPPPCLPPPTPCTYYYNTPVEDQLCGRRKSQCGSGRRRRSSSSCRRRRRSSSPSCSRRSSRRHHHHNQPKFELSHTMHNFGNIFVNEAVYDIRGYAEIEVIDQKINKIYDLVVGQNNPIVV</sequence>
<evidence type="ECO:0000313" key="3">
    <source>
        <dbReference type="EMBL" id="AQQ80285.1"/>
    </source>
</evidence>
<dbReference type="KEGG" id="vg:39105849"/>
<protein>
    <submittedName>
        <fullName evidence="3">PEP</fullName>
    </submittedName>
</protein>
<dbReference type="GeneID" id="39105849"/>
<evidence type="ECO:0000256" key="1">
    <source>
        <dbReference type="SAM" id="MobiDB-lite"/>
    </source>
</evidence>
<accession>A0A1S5YE52</accession>